<protein>
    <submittedName>
        <fullName evidence="8">Uncharacterized protein</fullName>
    </submittedName>
</protein>
<evidence type="ECO:0000313" key="8">
    <source>
        <dbReference type="EMBL" id="MFH4983877.1"/>
    </source>
</evidence>
<evidence type="ECO:0000256" key="7">
    <source>
        <dbReference type="SAM" id="Phobius"/>
    </source>
</evidence>
<dbReference type="SUPFAM" id="SSF103473">
    <property type="entry name" value="MFS general substrate transporter"/>
    <property type="match status" value="1"/>
</dbReference>
<feature type="transmembrane region" description="Helical" evidence="7">
    <location>
        <begin position="27"/>
        <end position="54"/>
    </location>
</feature>
<dbReference type="FunFam" id="1.20.1250.20:FF:000290">
    <property type="entry name" value="Unc-93 homolog A"/>
    <property type="match status" value="1"/>
</dbReference>
<feature type="transmembrane region" description="Helical" evidence="7">
    <location>
        <begin position="60"/>
        <end position="81"/>
    </location>
</feature>
<evidence type="ECO:0000256" key="3">
    <source>
        <dbReference type="ARBA" id="ARBA00022692"/>
    </source>
</evidence>
<name>A0ABD6EXQ3_9BILA</name>
<keyword evidence="6" id="KW-0325">Glycoprotein</keyword>
<dbReference type="InterPro" id="IPR010291">
    <property type="entry name" value="Ion_channel_UNC-93"/>
</dbReference>
<dbReference type="PANTHER" id="PTHR19444">
    <property type="entry name" value="UNC-93 RELATED"/>
    <property type="match status" value="1"/>
</dbReference>
<dbReference type="GO" id="GO:0016020">
    <property type="term" value="C:membrane"/>
    <property type="evidence" value="ECO:0007669"/>
    <property type="project" value="UniProtKB-SubCell"/>
</dbReference>
<comment type="similarity">
    <text evidence="2">Belongs to the unc-93 family.</text>
</comment>
<dbReference type="AlphaFoldDB" id="A0ABD6EXQ3"/>
<gene>
    <name evidence="8" type="ORF">AB6A40_010586</name>
</gene>
<accession>A0ABD6EXQ3</accession>
<organism evidence="8 9">
    <name type="scientific">Gnathostoma spinigerum</name>
    <dbReference type="NCBI Taxonomy" id="75299"/>
    <lineage>
        <taxon>Eukaryota</taxon>
        <taxon>Metazoa</taxon>
        <taxon>Ecdysozoa</taxon>
        <taxon>Nematoda</taxon>
        <taxon>Chromadorea</taxon>
        <taxon>Rhabditida</taxon>
        <taxon>Spirurina</taxon>
        <taxon>Gnathostomatomorpha</taxon>
        <taxon>Gnathostomatoidea</taxon>
        <taxon>Gnathostomatidae</taxon>
        <taxon>Gnathostoma</taxon>
    </lineage>
</organism>
<evidence type="ECO:0000256" key="5">
    <source>
        <dbReference type="ARBA" id="ARBA00023136"/>
    </source>
</evidence>
<dbReference type="InterPro" id="IPR036259">
    <property type="entry name" value="MFS_trans_sf"/>
</dbReference>
<evidence type="ECO:0000313" key="9">
    <source>
        <dbReference type="Proteomes" id="UP001608902"/>
    </source>
</evidence>
<comment type="caution">
    <text evidence="8">The sequence shown here is derived from an EMBL/GenBank/DDBJ whole genome shotgun (WGS) entry which is preliminary data.</text>
</comment>
<reference evidence="8 9" key="1">
    <citation type="submission" date="2024-08" db="EMBL/GenBank/DDBJ databases">
        <title>Gnathostoma spinigerum genome.</title>
        <authorList>
            <person name="Gonzalez-Bertolin B."/>
            <person name="Monzon S."/>
            <person name="Zaballos A."/>
            <person name="Jimenez P."/>
            <person name="Dekumyoy P."/>
            <person name="Varona S."/>
            <person name="Cuesta I."/>
            <person name="Sumanam S."/>
            <person name="Adisakwattana P."/>
            <person name="Gasser R.B."/>
            <person name="Hernandez-Gonzalez A."/>
            <person name="Young N.D."/>
            <person name="Perteguer M.J."/>
        </authorList>
    </citation>
    <scope>NUCLEOTIDE SEQUENCE [LARGE SCALE GENOMIC DNA]</scope>
    <source>
        <strain evidence="8">AL3</strain>
        <tissue evidence="8">Liver</tissue>
    </source>
</reference>
<dbReference type="EMBL" id="JBGFUD010014242">
    <property type="protein sequence ID" value="MFH4983877.1"/>
    <property type="molecule type" value="Genomic_DNA"/>
</dbReference>
<sequence length="225" mass="25085">SFIYRQKKPNFTAHILKATLENLKSPITLLLIPLTIFNGFEQAFIVGLFTKAYIGCSLGISWIGFVMTAFGVADAICSLVFGPLLKLFGRMPLFVFGAVIDILMIMTLMIWQVNPGDTELFYVIAGVWGMADGVWNTQINGFWVALSHGKLDAAFANYRFWESLGLCIGLLLIRTTTVNGFLVICFTMLLIGIAGYIGIEFYDDIKDYLYHLFGCVIVRFINASV</sequence>
<feature type="non-terminal residue" evidence="8">
    <location>
        <position position="1"/>
    </location>
</feature>
<keyword evidence="9" id="KW-1185">Reference proteome</keyword>
<dbReference type="PANTHER" id="PTHR19444:SF13">
    <property type="entry name" value="PROTEIN UNC-93 HOMOLOG A"/>
    <property type="match status" value="1"/>
</dbReference>
<keyword evidence="3 7" id="KW-0812">Transmembrane</keyword>
<keyword evidence="4 7" id="KW-1133">Transmembrane helix</keyword>
<keyword evidence="5 7" id="KW-0472">Membrane</keyword>
<dbReference type="Gene3D" id="1.20.1250.20">
    <property type="entry name" value="MFS general substrate transporter like domains"/>
    <property type="match status" value="1"/>
</dbReference>
<evidence type="ECO:0000256" key="4">
    <source>
        <dbReference type="ARBA" id="ARBA00022989"/>
    </source>
</evidence>
<dbReference type="Pfam" id="PF05978">
    <property type="entry name" value="UNC-93"/>
    <property type="match status" value="1"/>
</dbReference>
<evidence type="ECO:0000256" key="2">
    <source>
        <dbReference type="ARBA" id="ARBA00009172"/>
    </source>
</evidence>
<evidence type="ECO:0000256" key="6">
    <source>
        <dbReference type="ARBA" id="ARBA00023180"/>
    </source>
</evidence>
<dbReference type="InterPro" id="IPR051951">
    <property type="entry name" value="UNC-93_regulatory"/>
</dbReference>
<feature type="transmembrane region" description="Helical" evidence="7">
    <location>
        <begin position="93"/>
        <end position="114"/>
    </location>
</feature>
<evidence type="ECO:0000256" key="1">
    <source>
        <dbReference type="ARBA" id="ARBA00004141"/>
    </source>
</evidence>
<feature type="transmembrane region" description="Helical" evidence="7">
    <location>
        <begin position="120"/>
        <end position="146"/>
    </location>
</feature>
<feature type="transmembrane region" description="Helical" evidence="7">
    <location>
        <begin position="181"/>
        <end position="199"/>
    </location>
</feature>
<feature type="transmembrane region" description="Helical" evidence="7">
    <location>
        <begin position="158"/>
        <end position="175"/>
    </location>
</feature>
<comment type="subcellular location">
    <subcellularLocation>
        <location evidence="1">Membrane</location>
        <topology evidence="1">Multi-pass membrane protein</topology>
    </subcellularLocation>
</comment>
<dbReference type="Proteomes" id="UP001608902">
    <property type="component" value="Unassembled WGS sequence"/>
</dbReference>
<proteinExistence type="inferred from homology"/>